<dbReference type="RefSeq" id="WP_176065904.1">
    <property type="nucleotide sequence ID" value="NZ_BJTG01000006.1"/>
</dbReference>
<evidence type="ECO:0000256" key="1">
    <source>
        <dbReference type="ARBA" id="ARBA00009892"/>
    </source>
</evidence>
<name>A0A7I9VNA3_9BACT</name>
<dbReference type="InterPro" id="IPR029035">
    <property type="entry name" value="DHS-like_NAD/FAD-binding_dom"/>
</dbReference>
<dbReference type="InterPro" id="IPR036982">
    <property type="entry name" value="Deoxyhypusine_synthase_sf"/>
</dbReference>
<comment type="caution">
    <text evidence="4">The sequence shown here is derived from an EMBL/GenBank/DDBJ whole genome shotgun (WGS) entry which is preliminary data.</text>
</comment>
<accession>A0A7I9VNA3</accession>
<evidence type="ECO:0000313" key="4">
    <source>
        <dbReference type="EMBL" id="GEJ57882.1"/>
    </source>
</evidence>
<dbReference type="NCBIfam" id="NF001980">
    <property type="entry name" value="PRK00770.1"/>
    <property type="match status" value="1"/>
</dbReference>
<dbReference type="Proteomes" id="UP000503640">
    <property type="component" value="Unassembled WGS sequence"/>
</dbReference>
<dbReference type="PANTHER" id="PTHR11703">
    <property type="entry name" value="DEOXYHYPUSINE SYNTHASE"/>
    <property type="match status" value="1"/>
</dbReference>
<dbReference type="Gene3D" id="3.40.910.10">
    <property type="entry name" value="Deoxyhypusine synthase"/>
    <property type="match status" value="1"/>
</dbReference>
<evidence type="ECO:0000313" key="5">
    <source>
        <dbReference type="Proteomes" id="UP000503640"/>
    </source>
</evidence>
<organism evidence="4 5">
    <name type="scientific">Anaeromyxobacter diazotrophicus</name>
    <dbReference type="NCBI Taxonomy" id="2590199"/>
    <lineage>
        <taxon>Bacteria</taxon>
        <taxon>Pseudomonadati</taxon>
        <taxon>Myxococcota</taxon>
        <taxon>Myxococcia</taxon>
        <taxon>Myxococcales</taxon>
        <taxon>Cystobacterineae</taxon>
        <taxon>Anaeromyxobacteraceae</taxon>
        <taxon>Anaeromyxobacter</taxon>
    </lineage>
</organism>
<dbReference type="GO" id="GO:0005737">
    <property type="term" value="C:cytoplasm"/>
    <property type="evidence" value="ECO:0007669"/>
    <property type="project" value="TreeGrafter"/>
</dbReference>
<evidence type="ECO:0000256" key="3">
    <source>
        <dbReference type="SAM" id="MobiDB-lite"/>
    </source>
</evidence>
<comment type="similarity">
    <text evidence="1">Belongs to the deoxyhypusine synthase family.</text>
</comment>
<dbReference type="EMBL" id="BJTG01000006">
    <property type="protein sequence ID" value="GEJ57882.1"/>
    <property type="molecule type" value="Genomic_DNA"/>
</dbReference>
<keyword evidence="5" id="KW-1185">Reference proteome</keyword>
<dbReference type="GO" id="GO:0034038">
    <property type="term" value="F:deoxyhypusine synthase activity"/>
    <property type="evidence" value="ECO:0007669"/>
    <property type="project" value="TreeGrafter"/>
</dbReference>
<dbReference type="PANTHER" id="PTHR11703:SF2">
    <property type="entry name" value="DEOXYHYPUSINE SYNTHASE-LIKE PROTEIN"/>
    <property type="match status" value="1"/>
</dbReference>
<proteinExistence type="inferred from homology"/>
<protein>
    <submittedName>
        <fullName evidence="4">Deoxyhypusine synthase-like protein</fullName>
    </submittedName>
</protein>
<dbReference type="AlphaFoldDB" id="A0A7I9VNA3"/>
<gene>
    <name evidence="4" type="ORF">AMYX_26230</name>
</gene>
<feature type="region of interest" description="Disordered" evidence="3">
    <location>
        <begin position="364"/>
        <end position="391"/>
    </location>
</feature>
<dbReference type="Pfam" id="PF01916">
    <property type="entry name" value="DS"/>
    <property type="match status" value="1"/>
</dbReference>
<sequence>MAPKSPKQLRKAYLSRPPVEPMRLTPGMTVEELVAVYRKAGAFNGGRLAEACDLFGRMIDSGATIALTVTGAMTPAGMGGAIQAMMEAGFVDLVISTGANIYHDLHFALKLPVVQGHFQVDDKELYRAGIERIYDIFITEDSLLDTDAFVREALEKAPEALRGRISTPRLHHYLGQLVRQQAPLPEKSFVATAAQYDVPIFTSSPGDSSIGMNVAAMKLRGGQTTIDPDLDVLESTAIVYDADVNGVVILGGGSPKNFYLQTQPTLWQILDLNRGGHEFVLQISTDSPQWGGLSGATPSEAISWGKVQANMLKNHVVLYSDTTVAAPLVFAYALSTRKKRKPKRLFKRLPEMYAALQQAHLKKHPGEGAMLEVKDSAKTKTAGPGRKLPRR</sequence>
<reference evidence="5" key="1">
    <citation type="journal article" date="2020" name="Appl. Environ. Microbiol.">
        <title>Diazotrophic Anaeromyxobacter Isolates from Soils.</title>
        <authorList>
            <person name="Masuda Y."/>
            <person name="Yamanaka H."/>
            <person name="Xu Z.X."/>
            <person name="Shiratori Y."/>
            <person name="Aono T."/>
            <person name="Amachi S."/>
            <person name="Senoo K."/>
            <person name="Itoh H."/>
        </authorList>
    </citation>
    <scope>NUCLEOTIDE SEQUENCE [LARGE SCALE GENOMIC DNA]</scope>
    <source>
        <strain evidence="5">R267</strain>
    </source>
</reference>
<dbReference type="InterPro" id="IPR002773">
    <property type="entry name" value="Deoxyhypusine_synthase"/>
</dbReference>
<dbReference type="SUPFAM" id="SSF52467">
    <property type="entry name" value="DHS-like NAD/FAD-binding domain"/>
    <property type="match status" value="1"/>
</dbReference>
<keyword evidence="2" id="KW-0808">Transferase</keyword>
<evidence type="ECO:0000256" key="2">
    <source>
        <dbReference type="ARBA" id="ARBA00022679"/>
    </source>
</evidence>